<keyword evidence="5" id="KW-1185">Reference proteome</keyword>
<comment type="subcellular location">
    <subcellularLocation>
        <location evidence="1">Cell surface</location>
    </subcellularLocation>
</comment>
<keyword evidence="3" id="KW-0472">Membrane</keyword>
<dbReference type="InterPro" id="IPR012902">
    <property type="entry name" value="N_methyl_site"/>
</dbReference>
<organism evidence="4 5">
    <name type="scientific">Terrihalobacillus insolitus</name>
    <dbReference type="NCBI Taxonomy" id="2950438"/>
    <lineage>
        <taxon>Bacteria</taxon>
        <taxon>Bacillati</taxon>
        <taxon>Bacillota</taxon>
        <taxon>Bacilli</taxon>
        <taxon>Bacillales</taxon>
        <taxon>Bacillaceae</taxon>
        <taxon>Terrihalobacillus</taxon>
    </lineage>
</organism>
<dbReference type="Proteomes" id="UP001145050">
    <property type="component" value="Unassembled WGS sequence"/>
</dbReference>
<dbReference type="GO" id="GO:0030420">
    <property type="term" value="P:establishment of competence for transformation"/>
    <property type="evidence" value="ECO:0007669"/>
    <property type="project" value="UniProtKB-KW"/>
</dbReference>
<evidence type="ECO:0000256" key="3">
    <source>
        <dbReference type="SAM" id="Phobius"/>
    </source>
</evidence>
<keyword evidence="3" id="KW-0812">Transmembrane</keyword>
<name>A0A9X3WSM4_9BACI</name>
<dbReference type="NCBIfam" id="TIGR02532">
    <property type="entry name" value="IV_pilin_GFxxxE"/>
    <property type="match status" value="1"/>
</dbReference>
<dbReference type="EMBL" id="JAMQKB010000009">
    <property type="protein sequence ID" value="MDC3424985.1"/>
    <property type="molecule type" value="Genomic_DNA"/>
</dbReference>
<evidence type="ECO:0000313" key="4">
    <source>
        <dbReference type="EMBL" id="MDC3424985.1"/>
    </source>
</evidence>
<reference evidence="4" key="1">
    <citation type="submission" date="2022-06" db="EMBL/GenBank/DDBJ databases">
        <title>Aquibacillus sp. a new bacterium isolated from soil saline samples.</title>
        <authorList>
            <person name="Galisteo C."/>
            <person name="De La Haba R."/>
            <person name="Sanchez-Porro C."/>
            <person name="Ventosa A."/>
        </authorList>
    </citation>
    <scope>NUCLEOTIDE SEQUENCE</scope>
    <source>
        <strain evidence="4">3ASR75-11</strain>
    </source>
</reference>
<dbReference type="AlphaFoldDB" id="A0A9X3WSM4"/>
<dbReference type="Pfam" id="PF07963">
    <property type="entry name" value="N_methyl"/>
    <property type="match status" value="1"/>
</dbReference>
<feature type="transmembrane region" description="Helical" evidence="3">
    <location>
        <begin position="6"/>
        <end position="26"/>
    </location>
</feature>
<accession>A0A9X3WSM4</accession>
<sequence length="144" mass="16667">MNEKGFTLLEVVVVLGITVMLLFIGIKIPLSVIDHQTTKQFFERFQSDMLRMQQETTLTSEYIRMTIYPDRHTYEIRKGGTGKLMIKREIPEGWEINLRTLSQPLSFLRNGNIQNPGTFSITTNDSTFLITFPFGKARSYIVKQ</sequence>
<proteinExistence type="predicted"/>
<gene>
    <name evidence="4" type="ORF">NC797_10760</name>
</gene>
<keyword evidence="3" id="KW-1133">Transmembrane helix</keyword>
<dbReference type="GO" id="GO:0009986">
    <property type="term" value="C:cell surface"/>
    <property type="evidence" value="ECO:0007669"/>
    <property type="project" value="UniProtKB-SubCell"/>
</dbReference>
<dbReference type="RefSeq" id="WP_272436790.1">
    <property type="nucleotide sequence ID" value="NZ_JAMQKB010000009.1"/>
</dbReference>
<keyword evidence="2" id="KW-0178">Competence</keyword>
<evidence type="ECO:0000313" key="5">
    <source>
        <dbReference type="Proteomes" id="UP001145050"/>
    </source>
</evidence>
<comment type="caution">
    <text evidence="4">The sequence shown here is derived from an EMBL/GenBank/DDBJ whole genome shotgun (WGS) entry which is preliminary data.</text>
</comment>
<evidence type="ECO:0000256" key="1">
    <source>
        <dbReference type="ARBA" id="ARBA00004241"/>
    </source>
</evidence>
<evidence type="ECO:0000256" key="2">
    <source>
        <dbReference type="ARBA" id="ARBA00023287"/>
    </source>
</evidence>
<dbReference type="InterPro" id="IPR016785">
    <property type="entry name" value="ComGD"/>
</dbReference>
<dbReference type="NCBIfam" id="NF040982">
    <property type="entry name" value="ComGD"/>
    <property type="match status" value="1"/>
</dbReference>
<protein>
    <submittedName>
        <fullName evidence="4">Prepilin-type N-terminal cleavage/methylation domain-containing protein</fullName>
    </submittedName>
</protein>
<dbReference type="PIRSF" id="PIRSF021292">
    <property type="entry name" value="Competence_ComGD"/>
    <property type="match status" value="1"/>
</dbReference>